<dbReference type="InterPro" id="IPR020867">
    <property type="entry name" value="THF_DH/CycHdrlase_CS"/>
</dbReference>
<comment type="pathway">
    <text evidence="1 11">One-carbon metabolism; tetrahydrofolate interconversion.</text>
</comment>
<gene>
    <name evidence="11 14" type="primary">folD</name>
    <name evidence="14" type="ORF">H9631_00380</name>
</gene>
<evidence type="ECO:0000259" key="13">
    <source>
        <dbReference type="Pfam" id="PF02882"/>
    </source>
</evidence>
<dbReference type="PANTHER" id="PTHR48099">
    <property type="entry name" value="C-1-TETRAHYDROFOLATE SYNTHASE, CYTOPLASMIC-RELATED"/>
    <property type="match status" value="1"/>
</dbReference>
<evidence type="ECO:0000256" key="1">
    <source>
        <dbReference type="ARBA" id="ARBA00004777"/>
    </source>
</evidence>
<comment type="caution">
    <text evidence="14">The sequence shown here is derived from an EMBL/GenBank/DDBJ whole genome shotgun (WGS) entry which is preliminary data.</text>
</comment>
<dbReference type="GO" id="GO:0004477">
    <property type="term" value="F:methenyltetrahydrofolate cyclohydrolase activity"/>
    <property type="evidence" value="ECO:0007669"/>
    <property type="project" value="UniProtKB-EC"/>
</dbReference>
<keyword evidence="2 11" id="KW-0554">One-carbon metabolism</keyword>
<dbReference type="NCBIfam" id="NF010786">
    <property type="entry name" value="PRK14189.1"/>
    <property type="match status" value="1"/>
</dbReference>
<evidence type="ECO:0000256" key="10">
    <source>
        <dbReference type="ARBA" id="ARBA00023268"/>
    </source>
</evidence>
<keyword evidence="5 11" id="KW-0378">Hydrolase</keyword>
<evidence type="ECO:0000256" key="2">
    <source>
        <dbReference type="ARBA" id="ARBA00022563"/>
    </source>
</evidence>
<dbReference type="PROSITE" id="PS00766">
    <property type="entry name" value="THF_DHG_CYH_1"/>
    <property type="match status" value="1"/>
</dbReference>
<keyword evidence="10 11" id="KW-0511">Multifunctional enzyme</keyword>
<dbReference type="SUPFAM" id="SSF53223">
    <property type="entry name" value="Aminoacid dehydrogenase-like, N-terminal domain"/>
    <property type="match status" value="1"/>
</dbReference>
<accession>A0ABR8VFN1</accession>
<evidence type="ECO:0000259" key="12">
    <source>
        <dbReference type="Pfam" id="PF00763"/>
    </source>
</evidence>
<comment type="catalytic activity">
    <reaction evidence="11">
        <text>(6R)-5,10-methenyltetrahydrofolate + H2O = (6R)-10-formyltetrahydrofolate + H(+)</text>
        <dbReference type="Rhea" id="RHEA:23700"/>
        <dbReference type="ChEBI" id="CHEBI:15377"/>
        <dbReference type="ChEBI" id="CHEBI:15378"/>
        <dbReference type="ChEBI" id="CHEBI:57455"/>
        <dbReference type="ChEBI" id="CHEBI:195366"/>
        <dbReference type="EC" id="3.5.4.9"/>
    </reaction>
</comment>
<dbReference type="PANTHER" id="PTHR48099:SF5">
    <property type="entry name" value="C-1-TETRAHYDROFOLATE SYNTHASE, CYTOPLASMIC"/>
    <property type="match status" value="1"/>
</dbReference>
<evidence type="ECO:0000256" key="4">
    <source>
        <dbReference type="ARBA" id="ARBA00022755"/>
    </source>
</evidence>
<dbReference type="InterPro" id="IPR000672">
    <property type="entry name" value="THF_DH/CycHdrlase"/>
</dbReference>
<evidence type="ECO:0000256" key="6">
    <source>
        <dbReference type="ARBA" id="ARBA00022857"/>
    </source>
</evidence>
<dbReference type="NCBIfam" id="NF010783">
    <property type="entry name" value="PRK14186.1"/>
    <property type="match status" value="1"/>
</dbReference>
<dbReference type="Pfam" id="PF02882">
    <property type="entry name" value="THF_DHG_CYH_C"/>
    <property type="match status" value="1"/>
</dbReference>
<keyword evidence="9 11" id="KW-0486">Methionine biosynthesis</keyword>
<keyword evidence="4 11" id="KW-0658">Purine biosynthesis</keyword>
<dbReference type="EC" id="3.5.4.9" evidence="11"/>
<comment type="caution">
    <text evidence="11">Lacks conserved residue(s) required for the propagation of feature annotation.</text>
</comment>
<comment type="function">
    <text evidence="11">Catalyzes the oxidation of 5,10-methylenetetrahydrofolate to 5,10-methenyltetrahydrofolate and then the hydrolysis of 5,10-methenyltetrahydrofolate to 10-formyltetrahydrofolate.</text>
</comment>
<evidence type="ECO:0000256" key="7">
    <source>
        <dbReference type="ARBA" id="ARBA00023002"/>
    </source>
</evidence>
<dbReference type="SUPFAM" id="SSF51735">
    <property type="entry name" value="NAD(P)-binding Rossmann-fold domains"/>
    <property type="match status" value="1"/>
</dbReference>
<evidence type="ECO:0000256" key="5">
    <source>
        <dbReference type="ARBA" id="ARBA00022801"/>
    </source>
</evidence>
<comment type="catalytic activity">
    <reaction evidence="11">
        <text>(6R)-5,10-methylene-5,6,7,8-tetrahydrofolate + NADP(+) = (6R)-5,10-methenyltetrahydrofolate + NADPH</text>
        <dbReference type="Rhea" id="RHEA:22812"/>
        <dbReference type="ChEBI" id="CHEBI:15636"/>
        <dbReference type="ChEBI" id="CHEBI:57455"/>
        <dbReference type="ChEBI" id="CHEBI:57783"/>
        <dbReference type="ChEBI" id="CHEBI:58349"/>
        <dbReference type="EC" id="1.5.1.5"/>
    </reaction>
</comment>
<evidence type="ECO:0000313" key="15">
    <source>
        <dbReference type="Proteomes" id="UP000648182"/>
    </source>
</evidence>
<keyword evidence="7 11" id="KW-0560">Oxidoreductase</keyword>
<evidence type="ECO:0000256" key="11">
    <source>
        <dbReference type="HAMAP-Rule" id="MF_01576"/>
    </source>
</evidence>
<dbReference type="RefSeq" id="WP_191809281.1">
    <property type="nucleotide sequence ID" value="NZ_JACSPV010000001.1"/>
</dbReference>
<comment type="subunit">
    <text evidence="11">Homodimer.</text>
</comment>
<keyword evidence="15" id="KW-1185">Reference proteome</keyword>
<comment type="similarity">
    <text evidence="11">Belongs to the tetrahydrofolate dehydrogenase/cyclohydrolase family.</text>
</comment>
<sequence>MTAKLIDGKQISQEIRKGLEIEVAELTAKGVKPGLAVILVGDNPASRTYVTSKQKSCRAIGMESVLIEYPADVSEKELLDKIKELNEDDTIHGILVQLPIPPHISETKVIETISPEKDVDGFHPINIGKMMTGQETFLPCTPFGVMQMLKYIGVNLEGKHAVIIGRSNIVGKPMGQLLLNENATVTYCHSRTNDLKSFTQQADILVAAVGRAKMVKADHVKEGAVVIDVGMNKDENGKLCGDVDFEDVKNKASHITPVPGGVGPMTITMLLYNTVKSAQKRLNDRNDN</sequence>
<dbReference type="PROSITE" id="PS00767">
    <property type="entry name" value="THF_DHG_CYH_2"/>
    <property type="match status" value="1"/>
</dbReference>
<evidence type="ECO:0000256" key="8">
    <source>
        <dbReference type="ARBA" id="ARBA00023102"/>
    </source>
</evidence>
<feature type="domain" description="Tetrahydrofolate dehydrogenase/cyclohydrolase catalytic" evidence="12">
    <location>
        <begin position="6"/>
        <end position="120"/>
    </location>
</feature>
<name>A0ABR8VFN1_9BACI</name>
<dbReference type="PRINTS" id="PR00085">
    <property type="entry name" value="THFDHDRGNASE"/>
</dbReference>
<feature type="domain" description="Tetrahydrofolate dehydrogenase/cyclohydrolase NAD(P)-binding" evidence="13">
    <location>
        <begin position="139"/>
        <end position="281"/>
    </location>
</feature>
<dbReference type="GO" id="GO:0004488">
    <property type="term" value="F:methylenetetrahydrofolate dehydrogenase (NADP+) activity"/>
    <property type="evidence" value="ECO:0007669"/>
    <property type="project" value="UniProtKB-EC"/>
</dbReference>
<keyword evidence="6 11" id="KW-0521">NADP</keyword>
<organism evidence="14 15">
    <name type="scientific">Bacillus norwichensis</name>
    <dbReference type="NCBI Taxonomy" id="2762217"/>
    <lineage>
        <taxon>Bacteria</taxon>
        <taxon>Bacillati</taxon>
        <taxon>Bacillota</taxon>
        <taxon>Bacilli</taxon>
        <taxon>Bacillales</taxon>
        <taxon>Bacillaceae</taxon>
        <taxon>Bacillus</taxon>
    </lineage>
</organism>
<dbReference type="HAMAP" id="MF_01576">
    <property type="entry name" value="THF_DHG_CYH"/>
    <property type="match status" value="1"/>
</dbReference>
<dbReference type="InterPro" id="IPR020631">
    <property type="entry name" value="THF_DH/CycHdrlase_NAD-bd_dom"/>
</dbReference>
<dbReference type="NCBIfam" id="NF008058">
    <property type="entry name" value="PRK10792.1"/>
    <property type="match status" value="1"/>
</dbReference>
<dbReference type="EMBL" id="JACSPV010000001">
    <property type="protein sequence ID" value="MBD8003528.1"/>
    <property type="molecule type" value="Genomic_DNA"/>
</dbReference>
<dbReference type="Gene3D" id="3.40.50.10860">
    <property type="entry name" value="Leucine Dehydrogenase, chain A, domain 1"/>
    <property type="match status" value="1"/>
</dbReference>
<evidence type="ECO:0000256" key="9">
    <source>
        <dbReference type="ARBA" id="ARBA00023167"/>
    </source>
</evidence>
<evidence type="ECO:0000313" key="14">
    <source>
        <dbReference type="EMBL" id="MBD8003528.1"/>
    </source>
</evidence>
<dbReference type="Pfam" id="PF00763">
    <property type="entry name" value="THF_DHG_CYH"/>
    <property type="match status" value="1"/>
</dbReference>
<dbReference type="InterPro" id="IPR020630">
    <property type="entry name" value="THF_DH/CycHdrlase_cat_dom"/>
</dbReference>
<evidence type="ECO:0000256" key="3">
    <source>
        <dbReference type="ARBA" id="ARBA00022605"/>
    </source>
</evidence>
<protein>
    <recommendedName>
        <fullName evidence="11">Bifunctional protein FolD</fullName>
    </recommendedName>
    <domain>
        <recommendedName>
            <fullName evidence="11">Methylenetetrahydrofolate dehydrogenase</fullName>
            <ecNumber evidence="11">1.5.1.5</ecNumber>
        </recommendedName>
    </domain>
    <domain>
        <recommendedName>
            <fullName evidence="11">Methenyltetrahydrofolate cyclohydrolase</fullName>
            <ecNumber evidence="11">3.5.4.9</ecNumber>
        </recommendedName>
    </domain>
</protein>
<feature type="binding site" evidence="11">
    <location>
        <begin position="165"/>
        <end position="167"/>
    </location>
    <ligand>
        <name>NADP(+)</name>
        <dbReference type="ChEBI" id="CHEBI:58349"/>
    </ligand>
</feature>
<dbReference type="Proteomes" id="UP000648182">
    <property type="component" value="Unassembled WGS sequence"/>
</dbReference>
<dbReference type="EC" id="1.5.1.5" evidence="11"/>
<dbReference type="Gene3D" id="3.40.50.720">
    <property type="entry name" value="NAD(P)-binding Rossmann-like Domain"/>
    <property type="match status" value="1"/>
</dbReference>
<reference evidence="14 15" key="1">
    <citation type="submission" date="2020-08" db="EMBL/GenBank/DDBJ databases">
        <title>A Genomic Blueprint of the Chicken Gut Microbiome.</title>
        <authorList>
            <person name="Gilroy R."/>
            <person name="Ravi A."/>
            <person name="Getino M."/>
            <person name="Pursley I."/>
            <person name="Horton D.L."/>
            <person name="Alikhan N.-F."/>
            <person name="Baker D."/>
            <person name="Gharbi K."/>
            <person name="Hall N."/>
            <person name="Watson M."/>
            <person name="Adriaenssens E.M."/>
            <person name="Foster-Nyarko E."/>
            <person name="Jarju S."/>
            <person name="Secka A."/>
            <person name="Antonio M."/>
            <person name="Oren A."/>
            <person name="Chaudhuri R."/>
            <person name="La Ragione R.M."/>
            <person name="Hildebrand F."/>
            <person name="Pallen M.J."/>
        </authorList>
    </citation>
    <scope>NUCLEOTIDE SEQUENCE [LARGE SCALE GENOMIC DNA]</scope>
    <source>
        <strain evidence="14 15">Sa1BUA2</strain>
    </source>
</reference>
<dbReference type="CDD" id="cd01080">
    <property type="entry name" value="NAD_bind_m-THF_DH_Cyclohyd"/>
    <property type="match status" value="1"/>
</dbReference>
<dbReference type="InterPro" id="IPR046346">
    <property type="entry name" value="Aminoacid_DH-like_N_sf"/>
</dbReference>
<dbReference type="InterPro" id="IPR036291">
    <property type="entry name" value="NAD(P)-bd_dom_sf"/>
</dbReference>
<keyword evidence="8 11" id="KW-0368">Histidine biosynthesis</keyword>
<keyword evidence="3 11" id="KW-0028">Amino-acid biosynthesis</keyword>
<proteinExistence type="inferred from homology"/>